<organism evidence="1 2">
    <name type="scientific">Podospora didyma</name>
    <dbReference type="NCBI Taxonomy" id="330526"/>
    <lineage>
        <taxon>Eukaryota</taxon>
        <taxon>Fungi</taxon>
        <taxon>Dikarya</taxon>
        <taxon>Ascomycota</taxon>
        <taxon>Pezizomycotina</taxon>
        <taxon>Sordariomycetes</taxon>
        <taxon>Sordariomycetidae</taxon>
        <taxon>Sordariales</taxon>
        <taxon>Podosporaceae</taxon>
        <taxon>Podospora</taxon>
    </lineage>
</organism>
<comment type="caution">
    <text evidence="1">The sequence shown here is derived from an EMBL/GenBank/DDBJ whole genome shotgun (WGS) entry which is preliminary data.</text>
</comment>
<evidence type="ECO:0000313" key="1">
    <source>
        <dbReference type="EMBL" id="KAK3389975.1"/>
    </source>
</evidence>
<dbReference type="AlphaFoldDB" id="A0AAE0NYG4"/>
<evidence type="ECO:0000313" key="2">
    <source>
        <dbReference type="Proteomes" id="UP001285441"/>
    </source>
</evidence>
<dbReference type="EMBL" id="JAULSW010000002">
    <property type="protein sequence ID" value="KAK3389975.1"/>
    <property type="molecule type" value="Genomic_DNA"/>
</dbReference>
<proteinExistence type="predicted"/>
<sequence length="98" mass="10866">MSWSAIGAKAFAAISLLHCCRRMLWPLGPLFFFVICPTRACIGLFQSRQPREQAAQLAAVFPPPDCLNLALCTWQECALSLSLWRILLAARGCESSPR</sequence>
<reference evidence="1" key="1">
    <citation type="journal article" date="2023" name="Mol. Phylogenet. Evol.">
        <title>Genome-scale phylogeny and comparative genomics of the fungal order Sordariales.</title>
        <authorList>
            <person name="Hensen N."/>
            <person name="Bonometti L."/>
            <person name="Westerberg I."/>
            <person name="Brannstrom I.O."/>
            <person name="Guillou S."/>
            <person name="Cros-Aarteil S."/>
            <person name="Calhoun S."/>
            <person name="Haridas S."/>
            <person name="Kuo A."/>
            <person name="Mondo S."/>
            <person name="Pangilinan J."/>
            <person name="Riley R."/>
            <person name="LaButti K."/>
            <person name="Andreopoulos B."/>
            <person name="Lipzen A."/>
            <person name="Chen C."/>
            <person name="Yan M."/>
            <person name="Daum C."/>
            <person name="Ng V."/>
            <person name="Clum A."/>
            <person name="Steindorff A."/>
            <person name="Ohm R.A."/>
            <person name="Martin F."/>
            <person name="Silar P."/>
            <person name="Natvig D.O."/>
            <person name="Lalanne C."/>
            <person name="Gautier V."/>
            <person name="Ament-Velasquez S.L."/>
            <person name="Kruys A."/>
            <person name="Hutchinson M.I."/>
            <person name="Powell A.J."/>
            <person name="Barry K."/>
            <person name="Miller A.N."/>
            <person name="Grigoriev I.V."/>
            <person name="Debuchy R."/>
            <person name="Gladieux P."/>
            <person name="Hiltunen Thoren M."/>
            <person name="Johannesson H."/>
        </authorList>
    </citation>
    <scope>NUCLEOTIDE SEQUENCE</scope>
    <source>
        <strain evidence="1">CBS 232.78</strain>
    </source>
</reference>
<gene>
    <name evidence="1" type="ORF">B0H63DRAFT_464612</name>
</gene>
<keyword evidence="2" id="KW-1185">Reference proteome</keyword>
<accession>A0AAE0NYG4</accession>
<name>A0AAE0NYG4_9PEZI</name>
<dbReference type="Proteomes" id="UP001285441">
    <property type="component" value="Unassembled WGS sequence"/>
</dbReference>
<reference evidence="1" key="2">
    <citation type="submission" date="2023-06" db="EMBL/GenBank/DDBJ databases">
        <authorList>
            <consortium name="Lawrence Berkeley National Laboratory"/>
            <person name="Haridas S."/>
            <person name="Hensen N."/>
            <person name="Bonometti L."/>
            <person name="Westerberg I."/>
            <person name="Brannstrom I.O."/>
            <person name="Guillou S."/>
            <person name="Cros-Aarteil S."/>
            <person name="Calhoun S."/>
            <person name="Kuo A."/>
            <person name="Mondo S."/>
            <person name="Pangilinan J."/>
            <person name="Riley R."/>
            <person name="LaButti K."/>
            <person name="Andreopoulos B."/>
            <person name="Lipzen A."/>
            <person name="Chen C."/>
            <person name="Yanf M."/>
            <person name="Daum C."/>
            <person name="Ng V."/>
            <person name="Clum A."/>
            <person name="Steindorff A."/>
            <person name="Ohm R."/>
            <person name="Martin F."/>
            <person name="Silar P."/>
            <person name="Natvig D."/>
            <person name="Lalanne C."/>
            <person name="Gautier V."/>
            <person name="Ament-velasquez S.L."/>
            <person name="Kruys A."/>
            <person name="Hutchinson M.I."/>
            <person name="Powell A.J."/>
            <person name="Barry K."/>
            <person name="Miller A.N."/>
            <person name="Grigoriev I.V."/>
            <person name="Debuchy R."/>
            <person name="Gladieux P."/>
            <person name="Thoren M.H."/>
            <person name="Johannesson H."/>
        </authorList>
    </citation>
    <scope>NUCLEOTIDE SEQUENCE</scope>
    <source>
        <strain evidence="1">CBS 232.78</strain>
    </source>
</reference>
<protein>
    <submittedName>
        <fullName evidence="1">Uncharacterized protein</fullName>
    </submittedName>
</protein>